<dbReference type="STRING" id="1550241.MA03_01735"/>
<comment type="similarity">
    <text evidence="1">Belongs to the nitroreductase family.</text>
</comment>
<name>A0A0F7FGQ4_9CREN</name>
<dbReference type="KEGG" id="thf:MA03_01735"/>
<feature type="transmembrane region" description="Helical" evidence="3">
    <location>
        <begin position="94"/>
        <end position="113"/>
    </location>
</feature>
<evidence type="ECO:0000313" key="5">
    <source>
        <dbReference type="EMBL" id="AKG38260.1"/>
    </source>
</evidence>
<dbReference type="HOGENOM" id="CLU_070764_7_1_2"/>
<dbReference type="InterPro" id="IPR000415">
    <property type="entry name" value="Nitroreductase-like"/>
</dbReference>
<feature type="domain" description="Nitroreductase" evidence="4">
    <location>
        <begin position="7"/>
        <end position="61"/>
    </location>
</feature>
<organism evidence="5 6">
    <name type="scientific">Infirmifilum uzonense</name>
    <dbReference type="NCBI Taxonomy" id="1550241"/>
    <lineage>
        <taxon>Archaea</taxon>
        <taxon>Thermoproteota</taxon>
        <taxon>Thermoprotei</taxon>
        <taxon>Thermofilales</taxon>
        <taxon>Thermofilaceae</taxon>
        <taxon>Infirmifilum</taxon>
    </lineage>
</organism>
<keyword evidence="6" id="KW-1185">Reference proteome</keyword>
<dbReference type="OrthoDB" id="287850at2157"/>
<protein>
    <recommendedName>
        <fullName evidence="4">Nitroreductase domain-containing protein</fullName>
    </recommendedName>
</protein>
<dbReference type="Pfam" id="PF00881">
    <property type="entry name" value="Nitroreductase"/>
    <property type="match status" value="2"/>
</dbReference>
<sequence length="161" mass="18102">MLFELLLTRRSIRNFQEKDVPEELIVKAIDIARHAPSARNTQPWRVLIIRSRDLLDKLSRVAPGARPLSRAPLGIGVVVMPEESPLTFMIDGSIFTTYLWLALTSLGLGAVWINTLRWPQYAEILGIPEDEVLLAILAAGFPAESPAPRPRKKLEDLLTWL</sequence>
<keyword evidence="2" id="KW-0560">Oxidoreductase</keyword>
<keyword evidence="3" id="KW-0472">Membrane</keyword>
<dbReference type="PANTHER" id="PTHR43673">
    <property type="entry name" value="NAD(P)H NITROREDUCTASE YDGI-RELATED"/>
    <property type="match status" value="1"/>
</dbReference>
<keyword evidence="3" id="KW-1133">Transmembrane helix</keyword>
<dbReference type="EMBL" id="CP009961">
    <property type="protein sequence ID" value="AKG38260.1"/>
    <property type="molecule type" value="Genomic_DNA"/>
</dbReference>
<evidence type="ECO:0000259" key="4">
    <source>
        <dbReference type="Pfam" id="PF00881"/>
    </source>
</evidence>
<dbReference type="GeneID" id="25400912"/>
<dbReference type="Gene3D" id="3.40.109.10">
    <property type="entry name" value="NADH Oxidase"/>
    <property type="match status" value="1"/>
</dbReference>
<accession>A0A0F7FGQ4</accession>
<evidence type="ECO:0000256" key="2">
    <source>
        <dbReference type="ARBA" id="ARBA00023002"/>
    </source>
</evidence>
<evidence type="ECO:0000256" key="1">
    <source>
        <dbReference type="ARBA" id="ARBA00007118"/>
    </source>
</evidence>
<dbReference type="AlphaFoldDB" id="A0A0F7FGQ4"/>
<dbReference type="PANTHER" id="PTHR43673:SF10">
    <property type="entry name" value="NADH DEHYDROGENASE_NAD(P)H NITROREDUCTASE XCC3605-RELATED"/>
    <property type="match status" value="1"/>
</dbReference>
<dbReference type="InterPro" id="IPR029479">
    <property type="entry name" value="Nitroreductase"/>
</dbReference>
<dbReference type="SUPFAM" id="SSF55469">
    <property type="entry name" value="FMN-dependent nitroreductase-like"/>
    <property type="match status" value="1"/>
</dbReference>
<dbReference type="GO" id="GO:0016491">
    <property type="term" value="F:oxidoreductase activity"/>
    <property type="evidence" value="ECO:0007669"/>
    <property type="project" value="UniProtKB-KW"/>
</dbReference>
<evidence type="ECO:0000313" key="6">
    <source>
        <dbReference type="Proteomes" id="UP000067434"/>
    </source>
</evidence>
<dbReference type="Proteomes" id="UP000067434">
    <property type="component" value="Chromosome"/>
</dbReference>
<reference evidence="5 6" key="1">
    <citation type="journal article" date="2015" name="Stand. Genomic Sci.">
        <title>Complete genome sequence of and proposal of Thermofilum uzonense sp. nov. a novel hyperthermophilic crenarchaeon and emended description of the genus Thermofilum.</title>
        <authorList>
            <person name="Toshchakov S.V."/>
            <person name="Korzhenkov A.A."/>
            <person name="Samarov N.I."/>
            <person name="Mazunin I.O."/>
            <person name="Mozhey O.I."/>
            <person name="Shmyr I.S."/>
            <person name="Derbikova K.S."/>
            <person name="Taranov E.A."/>
            <person name="Dominova I.N."/>
            <person name="Bonch-Osmolovskaya E.A."/>
            <person name="Patrushev M.V."/>
            <person name="Podosokorskaya O.A."/>
            <person name="Kublanov I.V."/>
        </authorList>
    </citation>
    <scope>NUCLEOTIDE SEQUENCE [LARGE SCALE GENOMIC DNA]</scope>
    <source>
        <strain evidence="5 6">1807-2</strain>
    </source>
</reference>
<proteinExistence type="inferred from homology"/>
<dbReference type="RefSeq" id="WP_052883622.1">
    <property type="nucleotide sequence ID" value="NZ_CP009961.1"/>
</dbReference>
<feature type="domain" description="Nitroreductase" evidence="4">
    <location>
        <begin position="82"/>
        <end position="140"/>
    </location>
</feature>
<dbReference type="PATRIC" id="fig|1550241.5.peg.354"/>
<gene>
    <name evidence="5" type="ORF">MA03_01735</name>
</gene>
<keyword evidence="3" id="KW-0812">Transmembrane</keyword>
<evidence type="ECO:0000256" key="3">
    <source>
        <dbReference type="SAM" id="Phobius"/>
    </source>
</evidence>